<comment type="caution">
    <text evidence="1">The sequence shown here is derived from an EMBL/GenBank/DDBJ whole genome shotgun (WGS) entry which is preliminary data.</text>
</comment>
<sequence length="53" mass="5828">PNREVQRHDAAARNIGGIGITVSETLEGIVNHGPSCDCDVGKQHDRDFKTEQR</sequence>
<dbReference type="EMBL" id="LXQA010172749">
    <property type="protein sequence ID" value="MCI29459.1"/>
    <property type="molecule type" value="Genomic_DNA"/>
</dbReference>
<evidence type="ECO:0000313" key="1">
    <source>
        <dbReference type="EMBL" id="MCI29459.1"/>
    </source>
</evidence>
<keyword evidence="2" id="KW-1185">Reference proteome</keyword>
<accession>A0A392QZP7</accession>
<reference evidence="1 2" key="1">
    <citation type="journal article" date="2018" name="Front. Plant Sci.">
        <title>Red Clover (Trifolium pratense) and Zigzag Clover (T. medium) - A Picture of Genomic Similarities and Differences.</title>
        <authorList>
            <person name="Dluhosova J."/>
            <person name="Istvanek J."/>
            <person name="Nedelnik J."/>
            <person name="Repkova J."/>
        </authorList>
    </citation>
    <scope>NUCLEOTIDE SEQUENCE [LARGE SCALE GENOMIC DNA]</scope>
    <source>
        <strain evidence="2">cv. 10/8</strain>
        <tissue evidence="1">Leaf</tissue>
    </source>
</reference>
<name>A0A392QZP7_9FABA</name>
<dbReference type="Proteomes" id="UP000265520">
    <property type="component" value="Unassembled WGS sequence"/>
</dbReference>
<protein>
    <submittedName>
        <fullName evidence="1">Uncharacterized protein</fullName>
    </submittedName>
</protein>
<dbReference type="AlphaFoldDB" id="A0A392QZP7"/>
<organism evidence="1 2">
    <name type="scientific">Trifolium medium</name>
    <dbReference type="NCBI Taxonomy" id="97028"/>
    <lineage>
        <taxon>Eukaryota</taxon>
        <taxon>Viridiplantae</taxon>
        <taxon>Streptophyta</taxon>
        <taxon>Embryophyta</taxon>
        <taxon>Tracheophyta</taxon>
        <taxon>Spermatophyta</taxon>
        <taxon>Magnoliopsida</taxon>
        <taxon>eudicotyledons</taxon>
        <taxon>Gunneridae</taxon>
        <taxon>Pentapetalae</taxon>
        <taxon>rosids</taxon>
        <taxon>fabids</taxon>
        <taxon>Fabales</taxon>
        <taxon>Fabaceae</taxon>
        <taxon>Papilionoideae</taxon>
        <taxon>50 kb inversion clade</taxon>
        <taxon>NPAAA clade</taxon>
        <taxon>Hologalegina</taxon>
        <taxon>IRL clade</taxon>
        <taxon>Trifolieae</taxon>
        <taxon>Trifolium</taxon>
    </lineage>
</organism>
<feature type="non-terminal residue" evidence="1">
    <location>
        <position position="1"/>
    </location>
</feature>
<proteinExistence type="predicted"/>
<evidence type="ECO:0000313" key="2">
    <source>
        <dbReference type="Proteomes" id="UP000265520"/>
    </source>
</evidence>